<feature type="chain" id="PRO_5003257981" description="Lipoprotein" evidence="1">
    <location>
        <begin position="24"/>
        <end position="253"/>
    </location>
</feature>
<dbReference type="AlphaFoldDB" id="F0RYN5"/>
<proteinExistence type="predicted"/>
<dbReference type="Proteomes" id="UP000008466">
    <property type="component" value="Chromosome"/>
</dbReference>
<gene>
    <name evidence="2" type="ordered locus">SpiBuddy_1053</name>
</gene>
<organism evidence="2 3">
    <name type="scientific">Sphaerochaeta globosa (strain ATCC BAA-1886 / DSM 22777 / Buddy)</name>
    <name type="common">Spirochaeta sp. (strain Buddy)</name>
    <dbReference type="NCBI Taxonomy" id="158189"/>
    <lineage>
        <taxon>Bacteria</taxon>
        <taxon>Pseudomonadati</taxon>
        <taxon>Spirochaetota</taxon>
        <taxon>Spirochaetia</taxon>
        <taxon>Spirochaetales</taxon>
        <taxon>Sphaerochaetaceae</taxon>
        <taxon>Sphaerochaeta</taxon>
    </lineage>
</organism>
<reference evidence="3" key="1">
    <citation type="submission" date="2011-02" db="EMBL/GenBank/DDBJ databases">
        <title>Complete sequence of Spirochaeta sp. Buddy.</title>
        <authorList>
            <person name="Lucas S."/>
            <person name="Copeland A."/>
            <person name="Lapidus A."/>
            <person name="Cheng J.-F."/>
            <person name="Goodwin L."/>
            <person name="Pitluck S."/>
            <person name="Zeytun A."/>
            <person name="Detter J.C."/>
            <person name="Han C."/>
            <person name="Tapia R."/>
            <person name="Land M."/>
            <person name="Hauser L."/>
            <person name="Kyrpides N."/>
            <person name="Ivanova N."/>
            <person name="Mikhailova N."/>
            <person name="Pagani I."/>
            <person name="Ritalahti K.M."/>
            <person name="Loeffler F.E."/>
            <person name="Woyke T."/>
        </authorList>
    </citation>
    <scope>NUCLEOTIDE SEQUENCE [LARGE SCALE GENOMIC DNA]</scope>
    <source>
        <strain evidence="3">ATCC BAA-1886 / DSM 22777 / Buddy</strain>
    </source>
</reference>
<dbReference type="HOGENOM" id="CLU_1097968_0_0_12"/>
<keyword evidence="1" id="KW-0732">Signal</keyword>
<name>F0RYN5_SPHGB</name>
<dbReference type="STRING" id="158189.SpiBuddy_1053"/>
<accession>F0RYN5</accession>
<dbReference type="RefSeq" id="WP_013606729.1">
    <property type="nucleotide sequence ID" value="NC_015152.1"/>
</dbReference>
<keyword evidence="3" id="KW-1185">Reference proteome</keyword>
<feature type="signal peptide" evidence="1">
    <location>
        <begin position="1"/>
        <end position="23"/>
    </location>
</feature>
<dbReference type="PROSITE" id="PS51257">
    <property type="entry name" value="PROKAR_LIPOPROTEIN"/>
    <property type="match status" value="1"/>
</dbReference>
<dbReference type="KEGG" id="sbu:SpiBuddy_1053"/>
<evidence type="ECO:0000313" key="2">
    <source>
        <dbReference type="EMBL" id="ADY12878.1"/>
    </source>
</evidence>
<dbReference type="EMBL" id="CP002541">
    <property type="protein sequence ID" value="ADY12878.1"/>
    <property type="molecule type" value="Genomic_DNA"/>
</dbReference>
<evidence type="ECO:0000313" key="3">
    <source>
        <dbReference type="Proteomes" id="UP000008466"/>
    </source>
</evidence>
<protein>
    <recommendedName>
        <fullName evidence="4">Lipoprotein</fullName>
    </recommendedName>
</protein>
<evidence type="ECO:0008006" key="4">
    <source>
        <dbReference type="Google" id="ProtNLM"/>
    </source>
</evidence>
<dbReference type="OrthoDB" id="9829171at2"/>
<evidence type="ECO:0000256" key="1">
    <source>
        <dbReference type="SAM" id="SignalP"/>
    </source>
</evidence>
<sequence>MPFRRSHLLLCLCILLFFGGCTTIKQESGGDALSLLDVSRYPGNVYVGVSGPYSTKKRMVEEAILSAAKSIHLNRALALDSRLVTSYHSSVGLKSFATEEGAYFDDTAMAKTIENLEVLSIQFDAHAGAVVLVAFPEQKAQPRIYQSVFDEMGKPTWLKTYPEVDGYRFGIGSAKRHYFLNDSLEAADFAAAQNLLDLKTDHALSVEKVSTHNEQMQRDLYQAQRGLLTGFTVLARYYDKETQTYWSLASCYE</sequence>